<keyword evidence="11" id="KW-0472">Membrane</keyword>
<keyword evidence="9" id="KW-0862">Zinc</keyword>
<dbReference type="InterPro" id="IPR022170">
    <property type="entry name" value="MUL1-like"/>
</dbReference>
<keyword evidence="7" id="KW-0863">Zinc-finger</keyword>
<keyword evidence="4" id="KW-0808">Transferase</keyword>
<keyword evidence="14" id="KW-1185">Reference proteome</keyword>
<evidence type="ECO:0000313" key="14">
    <source>
        <dbReference type="Proteomes" id="UP001595947"/>
    </source>
</evidence>
<keyword evidence="6" id="KW-0479">Metal-binding</keyword>
<keyword evidence="10" id="KW-1133">Transmembrane helix</keyword>
<feature type="domain" description="E3 Ubiquitin ligase MUL1-like" evidence="12">
    <location>
        <begin position="95"/>
        <end position="221"/>
    </location>
</feature>
<evidence type="ECO:0000256" key="11">
    <source>
        <dbReference type="ARBA" id="ARBA00023136"/>
    </source>
</evidence>
<name>A0ABV9YJF0_9PSEU</name>
<evidence type="ECO:0000256" key="10">
    <source>
        <dbReference type="ARBA" id="ARBA00022989"/>
    </source>
</evidence>
<organism evidence="13 14">
    <name type="scientific">Actinomycetospora atypica</name>
    <dbReference type="NCBI Taxonomy" id="1290095"/>
    <lineage>
        <taxon>Bacteria</taxon>
        <taxon>Bacillati</taxon>
        <taxon>Actinomycetota</taxon>
        <taxon>Actinomycetes</taxon>
        <taxon>Pseudonocardiales</taxon>
        <taxon>Pseudonocardiaceae</taxon>
        <taxon>Actinomycetospora</taxon>
    </lineage>
</organism>
<evidence type="ECO:0000256" key="5">
    <source>
        <dbReference type="ARBA" id="ARBA00022692"/>
    </source>
</evidence>
<dbReference type="Pfam" id="PF12483">
    <property type="entry name" value="GIDE"/>
    <property type="match status" value="1"/>
</dbReference>
<evidence type="ECO:0000259" key="12">
    <source>
        <dbReference type="Pfam" id="PF12483"/>
    </source>
</evidence>
<evidence type="ECO:0000256" key="2">
    <source>
        <dbReference type="ARBA" id="ARBA00004141"/>
    </source>
</evidence>
<evidence type="ECO:0000256" key="8">
    <source>
        <dbReference type="ARBA" id="ARBA00022786"/>
    </source>
</evidence>
<protein>
    <recommendedName>
        <fullName evidence="3">RING-type E3 ubiquitin transferase</fullName>
        <ecNumber evidence="3">2.3.2.27</ecNumber>
    </recommendedName>
</protein>
<sequence length="228" mass="24686">MLLFGLVLIALGAAAIVAAHRRRDLRYAMIGASTSEVRDIEIEREALVELGTVGGFRRITAVVGHAHPDDDGPLHSPQTGTECVWWRRTVRRPTGQDGGWETLEEEASDRPFVLVEETGNVAVDPRGVVITAPEQVGARDDWTVDGMLRREEWVVRPGTVLYVHGEAHDRDGSLVLARPESETDPFLVSTRASGALRDDSLLLQRRWAWGGGASGVAGVALVVAALLG</sequence>
<evidence type="ECO:0000256" key="7">
    <source>
        <dbReference type="ARBA" id="ARBA00022771"/>
    </source>
</evidence>
<comment type="catalytic activity">
    <reaction evidence="1">
        <text>S-ubiquitinyl-[E2 ubiquitin-conjugating enzyme]-L-cysteine + [acceptor protein]-L-lysine = [E2 ubiquitin-conjugating enzyme]-L-cysteine + N(6)-ubiquitinyl-[acceptor protein]-L-lysine.</text>
        <dbReference type="EC" id="2.3.2.27"/>
    </reaction>
</comment>
<dbReference type="EC" id="2.3.2.27" evidence="3"/>
<evidence type="ECO:0000313" key="13">
    <source>
        <dbReference type="EMBL" id="MFC5060626.1"/>
    </source>
</evidence>
<dbReference type="Proteomes" id="UP001595947">
    <property type="component" value="Unassembled WGS sequence"/>
</dbReference>
<gene>
    <name evidence="13" type="ORF">ACFPBZ_00255</name>
</gene>
<dbReference type="EMBL" id="JBHSIV010000001">
    <property type="protein sequence ID" value="MFC5060626.1"/>
    <property type="molecule type" value="Genomic_DNA"/>
</dbReference>
<proteinExistence type="predicted"/>
<keyword evidence="8" id="KW-0833">Ubl conjugation pathway</keyword>
<keyword evidence="5" id="KW-0812">Transmembrane</keyword>
<evidence type="ECO:0000256" key="1">
    <source>
        <dbReference type="ARBA" id="ARBA00000900"/>
    </source>
</evidence>
<comment type="subcellular location">
    <subcellularLocation>
        <location evidence="2">Membrane</location>
        <topology evidence="2">Multi-pass membrane protein</topology>
    </subcellularLocation>
</comment>
<dbReference type="RefSeq" id="WP_378033984.1">
    <property type="nucleotide sequence ID" value="NZ_JBHSIV010000001.1"/>
</dbReference>
<evidence type="ECO:0000256" key="4">
    <source>
        <dbReference type="ARBA" id="ARBA00022679"/>
    </source>
</evidence>
<comment type="caution">
    <text evidence="13">The sequence shown here is derived from an EMBL/GenBank/DDBJ whole genome shotgun (WGS) entry which is preliminary data.</text>
</comment>
<evidence type="ECO:0000256" key="6">
    <source>
        <dbReference type="ARBA" id="ARBA00022723"/>
    </source>
</evidence>
<evidence type="ECO:0000256" key="9">
    <source>
        <dbReference type="ARBA" id="ARBA00022833"/>
    </source>
</evidence>
<reference evidence="14" key="1">
    <citation type="journal article" date="2019" name="Int. J. Syst. Evol. Microbiol.">
        <title>The Global Catalogue of Microorganisms (GCM) 10K type strain sequencing project: providing services to taxonomists for standard genome sequencing and annotation.</title>
        <authorList>
            <consortium name="The Broad Institute Genomics Platform"/>
            <consortium name="The Broad Institute Genome Sequencing Center for Infectious Disease"/>
            <person name="Wu L."/>
            <person name="Ma J."/>
        </authorList>
    </citation>
    <scope>NUCLEOTIDE SEQUENCE [LARGE SCALE GENOMIC DNA]</scope>
    <source>
        <strain evidence="14">CGMCC 4.7093</strain>
    </source>
</reference>
<evidence type="ECO:0000256" key="3">
    <source>
        <dbReference type="ARBA" id="ARBA00012483"/>
    </source>
</evidence>
<accession>A0ABV9YJF0</accession>